<dbReference type="Gene3D" id="3.40.50.300">
    <property type="entry name" value="P-loop containing nucleotide triphosphate hydrolases"/>
    <property type="match status" value="1"/>
</dbReference>
<dbReference type="SUPFAM" id="SSF52540">
    <property type="entry name" value="P-loop containing nucleoside triphosphate hydrolases"/>
    <property type="match status" value="1"/>
</dbReference>
<evidence type="ECO:0000256" key="1">
    <source>
        <dbReference type="ARBA" id="ARBA00022448"/>
    </source>
</evidence>
<organism evidence="6 7">
    <name type="scientific">SAR324 cluster bacterium</name>
    <dbReference type="NCBI Taxonomy" id="2024889"/>
    <lineage>
        <taxon>Bacteria</taxon>
        <taxon>Deltaproteobacteria</taxon>
        <taxon>SAR324 cluster</taxon>
    </lineage>
</organism>
<dbReference type="AlphaFoldDB" id="A0A2D6YNA5"/>
<keyword evidence="1" id="KW-0813">Transport</keyword>
<dbReference type="GO" id="GO:0005524">
    <property type="term" value="F:ATP binding"/>
    <property type="evidence" value="ECO:0007669"/>
    <property type="project" value="UniProtKB-KW"/>
</dbReference>
<dbReference type="Pfam" id="PF00005">
    <property type="entry name" value="ABC_tran"/>
    <property type="match status" value="1"/>
</dbReference>
<name>A0A2D6YNA5_9DELT</name>
<evidence type="ECO:0000256" key="2">
    <source>
        <dbReference type="ARBA" id="ARBA00022737"/>
    </source>
</evidence>
<keyword evidence="2" id="KW-0677">Repeat</keyword>
<dbReference type="InterPro" id="IPR003439">
    <property type="entry name" value="ABC_transporter-like_ATP-bd"/>
</dbReference>
<dbReference type="InterPro" id="IPR027417">
    <property type="entry name" value="P-loop_NTPase"/>
</dbReference>
<reference evidence="7" key="1">
    <citation type="submission" date="2017-09" db="EMBL/GenBank/DDBJ databases">
        <title>The Reconstruction of 2,631 Draft Metagenome-Assembled Genomes from the Global Oceans.</title>
        <authorList>
            <person name="Tully B.J."/>
            <person name="Graham E.D."/>
            <person name="Heidelberg J.F."/>
        </authorList>
    </citation>
    <scope>NUCLEOTIDE SEQUENCE [LARGE SCALE GENOMIC DNA]</scope>
</reference>
<dbReference type="GO" id="GO:0016887">
    <property type="term" value="F:ATP hydrolysis activity"/>
    <property type="evidence" value="ECO:0007669"/>
    <property type="project" value="InterPro"/>
</dbReference>
<dbReference type="PANTHER" id="PTHR43790">
    <property type="entry name" value="CARBOHYDRATE TRANSPORT ATP-BINDING PROTEIN MG119-RELATED"/>
    <property type="match status" value="1"/>
</dbReference>
<feature type="domain" description="ABC transporter" evidence="5">
    <location>
        <begin position="16"/>
        <end position="102"/>
    </location>
</feature>
<proteinExistence type="predicted"/>
<evidence type="ECO:0000256" key="4">
    <source>
        <dbReference type="ARBA" id="ARBA00022840"/>
    </source>
</evidence>
<dbReference type="PANTHER" id="PTHR43790:SF9">
    <property type="entry name" value="GALACTOFURANOSE TRANSPORTER ATP-BINDING PROTEIN YTFR"/>
    <property type="match status" value="1"/>
</dbReference>
<accession>A0A2D6YNA5</accession>
<evidence type="ECO:0000259" key="5">
    <source>
        <dbReference type="Pfam" id="PF00005"/>
    </source>
</evidence>
<evidence type="ECO:0000256" key="3">
    <source>
        <dbReference type="ARBA" id="ARBA00022741"/>
    </source>
</evidence>
<dbReference type="EMBL" id="NZEX01000177">
    <property type="protein sequence ID" value="MAH64644.1"/>
    <property type="molecule type" value="Genomic_DNA"/>
</dbReference>
<dbReference type="Proteomes" id="UP000226525">
    <property type="component" value="Unassembled WGS sequence"/>
</dbReference>
<evidence type="ECO:0000313" key="6">
    <source>
        <dbReference type="EMBL" id="MAH64644.1"/>
    </source>
</evidence>
<gene>
    <name evidence="6" type="ORF">CMN54_14625</name>
</gene>
<keyword evidence="4" id="KW-0067">ATP-binding</keyword>
<dbReference type="InterPro" id="IPR050107">
    <property type="entry name" value="ABC_carbohydrate_import_ATPase"/>
</dbReference>
<evidence type="ECO:0000313" key="7">
    <source>
        <dbReference type="Proteomes" id="UP000226525"/>
    </source>
</evidence>
<protein>
    <recommendedName>
        <fullName evidence="5">ABC transporter domain-containing protein</fullName>
    </recommendedName>
</protein>
<comment type="caution">
    <text evidence="6">The sequence shown here is derived from an EMBL/GenBank/DDBJ whole genome shotgun (WGS) entry which is preliminary data.</text>
</comment>
<keyword evidence="3" id="KW-0547">Nucleotide-binding</keyword>
<sequence>MKFKKISKSFGATQALRDASFSSNSGEIFALVGANGALKSILIKIICSYYEDYEGEIYIESQHVYLHSPQVSFRKGLRRLHQIIDKVVVPTTSITENLALNAYLDSATGLRYRRQHI</sequence>